<feature type="domain" description="SGNH hydrolase-type esterase" evidence="2">
    <location>
        <begin position="84"/>
        <end position="232"/>
    </location>
</feature>
<protein>
    <submittedName>
        <fullName evidence="3">GDSL-like Lipase/Acylhydrolase</fullName>
    </submittedName>
</protein>
<dbReference type="GO" id="GO:0016787">
    <property type="term" value="F:hydrolase activity"/>
    <property type="evidence" value="ECO:0007669"/>
    <property type="project" value="UniProtKB-KW"/>
</dbReference>
<sequence>MKKSKVIAMAVLISGTALLCSKAFAADTAKTPLQSIDWTMKNLKAQAGQNRDKVEEEIDEVNPDTSISKFNMAKAKSRFEDVVFLGDSITEYLKVGGILDSSSVLAKKGEHVNQADKHIKEIEKLKPKQIVILYGANDLNGESTDKFESSYIELINKIKKVDKGVEIYIQAPLKVDESKAIKKNDGRINNNNVAELDKRAKKVAEKTGAKYLSSDGLITSNNLYEPDGIHLKYDFYKNWLFFLSENL</sequence>
<feature type="signal peptide" evidence="1">
    <location>
        <begin position="1"/>
        <end position="25"/>
    </location>
</feature>
<dbReference type="STRING" id="215200.SAMN05216454_11023"/>
<dbReference type="Gene3D" id="3.40.50.1110">
    <property type="entry name" value="SGNH hydrolase"/>
    <property type="match status" value="1"/>
</dbReference>
<evidence type="ECO:0000259" key="2">
    <source>
        <dbReference type="Pfam" id="PF13472"/>
    </source>
</evidence>
<reference evidence="3 4" key="1">
    <citation type="submission" date="2016-10" db="EMBL/GenBank/DDBJ databases">
        <authorList>
            <person name="de Groot N.N."/>
        </authorList>
    </citation>
    <scope>NUCLEOTIDE SEQUENCE [LARGE SCALE GENOMIC DNA]</scope>
    <source>
        <strain evidence="3 4">Calf135</strain>
    </source>
</reference>
<organism evidence="3 4">
    <name type="scientific">Peptostreptococcus russellii</name>
    <dbReference type="NCBI Taxonomy" id="215200"/>
    <lineage>
        <taxon>Bacteria</taxon>
        <taxon>Bacillati</taxon>
        <taxon>Bacillota</taxon>
        <taxon>Clostridia</taxon>
        <taxon>Peptostreptococcales</taxon>
        <taxon>Peptostreptococcaceae</taxon>
        <taxon>Peptostreptococcus</taxon>
    </lineage>
</organism>
<name>A0A1H8IZ67_9FIRM</name>
<dbReference type="OrthoDB" id="1652311at2"/>
<dbReference type="InterPro" id="IPR013830">
    <property type="entry name" value="SGNH_hydro"/>
</dbReference>
<keyword evidence="1" id="KW-0732">Signal</keyword>
<gene>
    <name evidence="3" type="ORF">SAMN05216454_11023</name>
</gene>
<evidence type="ECO:0000313" key="3">
    <source>
        <dbReference type="EMBL" id="SEN73884.1"/>
    </source>
</evidence>
<dbReference type="EMBL" id="FODF01000010">
    <property type="protein sequence ID" value="SEN73884.1"/>
    <property type="molecule type" value="Genomic_DNA"/>
</dbReference>
<dbReference type="AlphaFoldDB" id="A0A1H8IZ67"/>
<evidence type="ECO:0000313" key="4">
    <source>
        <dbReference type="Proteomes" id="UP000199512"/>
    </source>
</evidence>
<evidence type="ECO:0000256" key="1">
    <source>
        <dbReference type="SAM" id="SignalP"/>
    </source>
</evidence>
<proteinExistence type="predicted"/>
<dbReference type="Proteomes" id="UP000199512">
    <property type="component" value="Unassembled WGS sequence"/>
</dbReference>
<dbReference type="SUPFAM" id="SSF52266">
    <property type="entry name" value="SGNH hydrolase"/>
    <property type="match status" value="1"/>
</dbReference>
<feature type="chain" id="PRO_5011554057" evidence="1">
    <location>
        <begin position="26"/>
        <end position="247"/>
    </location>
</feature>
<keyword evidence="3" id="KW-0378">Hydrolase</keyword>
<keyword evidence="4" id="KW-1185">Reference proteome</keyword>
<dbReference type="RefSeq" id="WP_091975778.1">
    <property type="nucleotide sequence ID" value="NZ_CAUWDX010000019.1"/>
</dbReference>
<dbReference type="Pfam" id="PF13472">
    <property type="entry name" value="Lipase_GDSL_2"/>
    <property type="match status" value="1"/>
</dbReference>
<accession>A0A1H8IZ67</accession>
<dbReference type="InterPro" id="IPR036514">
    <property type="entry name" value="SGNH_hydro_sf"/>
</dbReference>